<organism evidence="8 9">
    <name type="scientific">Niallia oryzisoli</name>
    <dbReference type="NCBI Taxonomy" id="1737571"/>
    <lineage>
        <taxon>Bacteria</taxon>
        <taxon>Bacillati</taxon>
        <taxon>Bacillota</taxon>
        <taxon>Bacilli</taxon>
        <taxon>Bacillales</taxon>
        <taxon>Bacillaceae</taxon>
        <taxon>Niallia</taxon>
    </lineage>
</organism>
<dbReference type="InterPro" id="IPR011712">
    <property type="entry name" value="Sig_transdc_His_kin_sub3_dim/P"/>
</dbReference>
<feature type="domain" description="PAS" evidence="6">
    <location>
        <begin position="358"/>
        <end position="428"/>
    </location>
</feature>
<dbReference type="Gene3D" id="3.30.450.20">
    <property type="entry name" value="PAS domain"/>
    <property type="match status" value="4"/>
</dbReference>
<evidence type="ECO:0000256" key="2">
    <source>
        <dbReference type="ARBA" id="ARBA00012438"/>
    </source>
</evidence>
<feature type="domain" description="PAC" evidence="7">
    <location>
        <begin position="183"/>
        <end position="235"/>
    </location>
</feature>
<dbReference type="InterPro" id="IPR013656">
    <property type="entry name" value="PAS_4"/>
</dbReference>
<dbReference type="PROSITE" id="PS50112">
    <property type="entry name" value="PAS"/>
    <property type="match status" value="3"/>
</dbReference>
<dbReference type="PANTHER" id="PTHR43304:SF1">
    <property type="entry name" value="PAC DOMAIN-CONTAINING PROTEIN"/>
    <property type="match status" value="1"/>
</dbReference>
<dbReference type="Gene3D" id="3.30.565.10">
    <property type="entry name" value="Histidine kinase-like ATPase, C-terminal domain"/>
    <property type="match status" value="1"/>
</dbReference>
<sequence>MNQIKDIIASARQILQNMPDPMYIISPDNQILWMNDTFKNQFGSDVHHWSSALEQLIFSNKEDLVHTIVHRNDGFTMEVQRKLVPIINDGGAVMAYTSILKEYQKSKDEQYAMFNIVADNTSDVIVLVDNREMFRYVSPSIVRLLGCTSEKYVGTNAFEHIHPEDIDFVKKAHYQAVQTKTPINLEYRLVHENGSTVYVETSVKPVLDSLGNLNYIVGVVRDITTRKQTEQLLENILESVNAAVWSTDKDFTYYNYCSESIEKISGIPRNKMINNPIRLHEHIHPEDNAMMIGEMKPLLDKGIPANKMVRYIHHENQTKWVNLLVQPYQNHEGKVERLDGMLLDITEKKQAELALEESEQRYKSLFEYNLDGVFSIDLYGNFVDANQTFEQITGIQMESLTDRCFIGLIYDEDHISVYHVLSEVMQRKEPRDVECRISRAANGVQRIVSITFVPILLSGELNGVHGIVKDITERKQEEKELILSEERYKTLQQSINRFSNDLVNVMKVSELENRLIDEVKNVLPVSYVSIEEITRAQESFLENSGEAWMKIAEKEQLVYLRITFQKPLLKVEQEWLETAVHYVSLLYDNLQLIEDLMQRVEKMVSDNQTPKWMLRLLFRLSEKERASLSSDLHDSVLQDLIIWYRKLESLRSSSPFSTETKEELIQIEEGLLDAVYQIRITCNELRPPFLLKMGLVESLKSLFSYARMFSNYEIEFQSEDLQHPLNEDQILGLYRIVQELLNNANKHSKAEKVTMSLSCHKEHFHFSYMDDGVGVDLSTLKEGTFKHMGIAGIENRVLSLDGEVELYSAPQEGLQMGIYIPYSKKQKGDYYGNIVG</sequence>
<dbReference type="InterPro" id="IPR001610">
    <property type="entry name" value="PAC"/>
</dbReference>
<evidence type="ECO:0000256" key="1">
    <source>
        <dbReference type="ARBA" id="ARBA00000085"/>
    </source>
</evidence>
<evidence type="ECO:0000256" key="3">
    <source>
        <dbReference type="ARBA" id="ARBA00022553"/>
    </source>
</evidence>
<dbReference type="InterPro" id="IPR000014">
    <property type="entry name" value="PAS"/>
</dbReference>
<reference evidence="8 9" key="1">
    <citation type="submission" date="2023-10" db="EMBL/GenBank/DDBJ databases">
        <title>Niallia locisalis sp.nov. isolated from a salt pond sample.</title>
        <authorList>
            <person name="Li X.-J."/>
            <person name="Dong L."/>
        </authorList>
    </citation>
    <scope>NUCLEOTIDE SEQUENCE [LARGE SCALE GENOMIC DNA]</scope>
    <source>
        <strain evidence="8 9">DSM 29761</strain>
    </source>
</reference>
<dbReference type="InterPro" id="IPR052162">
    <property type="entry name" value="Sensor_kinase/Photoreceptor"/>
</dbReference>
<dbReference type="PANTHER" id="PTHR43304">
    <property type="entry name" value="PHYTOCHROME-LIKE PROTEIN CPH1"/>
    <property type="match status" value="1"/>
</dbReference>
<evidence type="ECO:0000259" key="6">
    <source>
        <dbReference type="PROSITE" id="PS50112"/>
    </source>
</evidence>
<dbReference type="SUPFAM" id="SSF55874">
    <property type="entry name" value="ATPase domain of HSP90 chaperone/DNA topoisomerase II/histidine kinase"/>
    <property type="match status" value="1"/>
</dbReference>
<dbReference type="CDD" id="cd16917">
    <property type="entry name" value="HATPase_UhpB-NarQ-NarX-like"/>
    <property type="match status" value="1"/>
</dbReference>
<dbReference type="Pfam" id="PF07730">
    <property type="entry name" value="HisKA_3"/>
    <property type="match status" value="1"/>
</dbReference>
<evidence type="ECO:0000256" key="4">
    <source>
        <dbReference type="ARBA" id="ARBA00022679"/>
    </source>
</evidence>
<dbReference type="SMART" id="SM00091">
    <property type="entry name" value="PAS"/>
    <property type="match status" value="4"/>
</dbReference>
<dbReference type="EMBL" id="CP137640">
    <property type="protein sequence ID" value="WVX83894.1"/>
    <property type="molecule type" value="Genomic_DNA"/>
</dbReference>
<gene>
    <name evidence="8" type="ORF">R4Z09_13435</name>
</gene>
<feature type="domain" description="PAS" evidence="6">
    <location>
        <begin position="110"/>
        <end position="180"/>
    </location>
</feature>
<comment type="catalytic activity">
    <reaction evidence="1">
        <text>ATP + protein L-histidine = ADP + protein N-phospho-L-histidine.</text>
        <dbReference type="EC" id="2.7.13.3"/>
    </reaction>
</comment>
<keyword evidence="9" id="KW-1185">Reference proteome</keyword>
<evidence type="ECO:0000259" key="7">
    <source>
        <dbReference type="PROSITE" id="PS50113"/>
    </source>
</evidence>
<dbReference type="InterPro" id="IPR036890">
    <property type="entry name" value="HATPase_C_sf"/>
</dbReference>
<keyword evidence="5" id="KW-0418">Kinase</keyword>
<dbReference type="CDD" id="cd00130">
    <property type="entry name" value="PAS"/>
    <property type="match status" value="3"/>
</dbReference>
<dbReference type="PROSITE" id="PS50113">
    <property type="entry name" value="PAC"/>
    <property type="match status" value="3"/>
</dbReference>
<evidence type="ECO:0000313" key="9">
    <source>
        <dbReference type="Proteomes" id="UP001357223"/>
    </source>
</evidence>
<feature type="domain" description="PAC" evidence="7">
    <location>
        <begin position="305"/>
        <end position="357"/>
    </location>
</feature>
<feature type="domain" description="PAS" evidence="6">
    <location>
        <begin position="229"/>
        <end position="302"/>
    </location>
</feature>
<dbReference type="Pfam" id="PF08447">
    <property type="entry name" value="PAS_3"/>
    <property type="match status" value="2"/>
</dbReference>
<dbReference type="NCBIfam" id="TIGR00229">
    <property type="entry name" value="sensory_box"/>
    <property type="match status" value="3"/>
</dbReference>
<proteinExistence type="predicted"/>
<evidence type="ECO:0000256" key="5">
    <source>
        <dbReference type="ARBA" id="ARBA00022777"/>
    </source>
</evidence>
<feature type="domain" description="PAC" evidence="7">
    <location>
        <begin position="431"/>
        <end position="483"/>
    </location>
</feature>
<dbReference type="Proteomes" id="UP001357223">
    <property type="component" value="Chromosome"/>
</dbReference>
<dbReference type="InterPro" id="IPR003594">
    <property type="entry name" value="HATPase_dom"/>
</dbReference>
<dbReference type="Pfam" id="PF02518">
    <property type="entry name" value="HATPase_c"/>
    <property type="match status" value="1"/>
</dbReference>
<dbReference type="InterPro" id="IPR035965">
    <property type="entry name" value="PAS-like_dom_sf"/>
</dbReference>
<keyword evidence="3" id="KW-0597">Phosphoprotein</keyword>
<protein>
    <recommendedName>
        <fullName evidence="2">histidine kinase</fullName>
        <ecNumber evidence="2">2.7.13.3</ecNumber>
    </recommendedName>
</protein>
<name>A0ABZ2CJE8_9BACI</name>
<dbReference type="Pfam" id="PF13188">
    <property type="entry name" value="PAS_8"/>
    <property type="match status" value="1"/>
</dbReference>
<dbReference type="SUPFAM" id="SSF55785">
    <property type="entry name" value="PYP-like sensor domain (PAS domain)"/>
    <property type="match status" value="4"/>
</dbReference>
<evidence type="ECO:0000313" key="8">
    <source>
        <dbReference type="EMBL" id="WVX83894.1"/>
    </source>
</evidence>
<dbReference type="EC" id="2.7.13.3" evidence="2"/>
<dbReference type="SMART" id="SM00086">
    <property type="entry name" value="PAC"/>
    <property type="match status" value="3"/>
</dbReference>
<dbReference type="RefSeq" id="WP_338452766.1">
    <property type="nucleotide sequence ID" value="NZ_CP137640.1"/>
</dbReference>
<keyword evidence="4" id="KW-0808">Transferase</keyword>
<accession>A0ABZ2CJE8</accession>
<dbReference type="Pfam" id="PF08448">
    <property type="entry name" value="PAS_4"/>
    <property type="match status" value="1"/>
</dbReference>
<dbReference type="InterPro" id="IPR013655">
    <property type="entry name" value="PAS_fold_3"/>
</dbReference>
<dbReference type="InterPro" id="IPR000700">
    <property type="entry name" value="PAS-assoc_C"/>
</dbReference>